<keyword evidence="1" id="KW-0547">Nucleotide-binding</keyword>
<evidence type="ECO:0000313" key="4">
    <source>
        <dbReference type="EMBL" id="CAG8809188.1"/>
    </source>
</evidence>
<dbReference type="Proteomes" id="UP000789405">
    <property type="component" value="Unassembled WGS sequence"/>
</dbReference>
<dbReference type="OrthoDB" id="10250817at2759"/>
<evidence type="ECO:0000256" key="2">
    <source>
        <dbReference type="ARBA" id="ARBA00023134"/>
    </source>
</evidence>
<dbReference type="SUPFAM" id="SSF52540">
    <property type="entry name" value="P-loop containing nucleoside triphosphate hydrolases"/>
    <property type="match status" value="1"/>
</dbReference>
<organism evidence="4 5">
    <name type="scientific">Dentiscutata erythropus</name>
    <dbReference type="NCBI Taxonomy" id="1348616"/>
    <lineage>
        <taxon>Eukaryota</taxon>
        <taxon>Fungi</taxon>
        <taxon>Fungi incertae sedis</taxon>
        <taxon>Mucoromycota</taxon>
        <taxon>Glomeromycotina</taxon>
        <taxon>Glomeromycetes</taxon>
        <taxon>Diversisporales</taxon>
        <taxon>Gigasporaceae</taxon>
        <taxon>Dentiscutata</taxon>
    </lineage>
</organism>
<sequence length="43" mass="4495">NPDNTIFVMNGTIGQAAKSQAKAFHEAADIGSIIITKIDGHAK</sequence>
<feature type="non-terminal residue" evidence="4">
    <location>
        <position position="1"/>
    </location>
</feature>
<keyword evidence="2" id="KW-0342">GTP-binding</keyword>
<dbReference type="Gene3D" id="3.40.50.300">
    <property type="entry name" value="P-loop containing nucleotide triphosphate hydrolases"/>
    <property type="match status" value="1"/>
</dbReference>
<evidence type="ECO:0000313" key="5">
    <source>
        <dbReference type="Proteomes" id="UP000789405"/>
    </source>
</evidence>
<dbReference type="PANTHER" id="PTHR11564">
    <property type="entry name" value="SIGNAL RECOGNITION PARTICLE 54K PROTEIN SRP54"/>
    <property type="match status" value="1"/>
</dbReference>
<feature type="non-terminal residue" evidence="4">
    <location>
        <position position="43"/>
    </location>
</feature>
<comment type="caution">
    <text evidence="4">The sequence shown here is derived from an EMBL/GenBank/DDBJ whole genome shotgun (WGS) entry which is preliminary data.</text>
</comment>
<dbReference type="Pfam" id="PF00448">
    <property type="entry name" value="SRP54"/>
    <property type="match status" value="1"/>
</dbReference>
<dbReference type="AlphaFoldDB" id="A0A9N9K609"/>
<dbReference type="InterPro" id="IPR022941">
    <property type="entry name" value="SRP54"/>
</dbReference>
<dbReference type="InterPro" id="IPR000897">
    <property type="entry name" value="SRP54_GTPase_dom"/>
</dbReference>
<reference evidence="4" key="1">
    <citation type="submission" date="2021-06" db="EMBL/GenBank/DDBJ databases">
        <authorList>
            <person name="Kallberg Y."/>
            <person name="Tangrot J."/>
            <person name="Rosling A."/>
        </authorList>
    </citation>
    <scope>NUCLEOTIDE SEQUENCE</scope>
    <source>
        <strain evidence="4">MA453B</strain>
    </source>
</reference>
<dbReference type="PANTHER" id="PTHR11564:SF5">
    <property type="entry name" value="SIGNAL RECOGNITION PARTICLE SUBUNIT SRP54"/>
    <property type="match status" value="1"/>
</dbReference>
<dbReference type="GO" id="GO:0003924">
    <property type="term" value="F:GTPase activity"/>
    <property type="evidence" value="ECO:0007669"/>
    <property type="project" value="InterPro"/>
</dbReference>
<dbReference type="InterPro" id="IPR027417">
    <property type="entry name" value="P-loop_NTPase"/>
</dbReference>
<gene>
    <name evidence="4" type="ORF">DERYTH_LOCUS25043</name>
</gene>
<dbReference type="EMBL" id="CAJVPY010044778">
    <property type="protein sequence ID" value="CAG8809188.1"/>
    <property type="molecule type" value="Genomic_DNA"/>
</dbReference>
<dbReference type="GO" id="GO:0005829">
    <property type="term" value="C:cytosol"/>
    <property type="evidence" value="ECO:0007669"/>
    <property type="project" value="TreeGrafter"/>
</dbReference>
<dbReference type="GO" id="GO:0030942">
    <property type="term" value="F:endoplasmic reticulum signal peptide binding"/>
    <property type="evidence" value="ECO:0007669"/>
    <property type="project" value="TreeGrafter"/>
</dbReference>
<proteinExistence type="predicted"/>
<dbReference type="GO" id="GO:0005525">
    <property type="term" value="F:GTP binding"/>
    <property type="evidence" value="ECO:0007669"/>
    <property type="project" value="UniProtKB-KW"/>
</dbReference>
<keyword evidence="5" id="KW-1185">Reference proteome</keyword>
<dbReference type="GO" id="GO:0008312">
    <property type="term" value="F:7S RNA binding"/>
    <property type="evidence" value="ECO:0007669"/>
    <property type="project" value="TreeGrafter"/>
</dbReference>
<dbReference type="GO" id="GO:0005786">
    <property type="term" value="C:signal recognition particle, endoplasmic reticulum targeting"/>
    <property type="evidence" value="ECO:0007669"/>
    <property type="project" value="TreeGrafter"/>
</dbReference>
<dbReference type="GO" id="GO:0006616">
    <property type="term" value="P:SRP-dependent cotranslational protein targeting to membrane, translocation"/>
    <property type="evidence" value="ECO:0007669"/>
    <property type="project" value="TreeGrafter"/>
</dbReference>
<feature type="domain" description="SRP54-type proteins GTP-binding" evidence="3">
    <location>
        <begin position="1"/>
        <end position="43"/>
    </location>
</feature>
<evidence type="ECO:0000259" key="3">
    <source>
        <dbReference type="Pfam" id="PF00448"/>
    </source>
</evidence>
<accession>A0A9N9K609</accession>
<evidence type="ECO:0000256" key="1">
    <source>
        <dbReference type="ARBA" id="ARBA00022741"/>
    </source>
</evidence>
<protein>
    <submittedName>
        <fullName evidence="4">8137_t:CDS:1</fullName>
    </submittedName>
</protein>
<name>A0A9N9K609_9GLOM</name>